<reference evidence="1" key="2">
    <citation type="submission" date="2023-02" db="EMBL/GenBank/DDBJ databases">
        <authorList>
            <person name="Rayyan A."/>
            <person name="Meyer T."/>
            <person name="Kyndt J.A."/>
        </authorList>
    </citation>
    <scope>NUCLEOTIDE SEQUENCE</scope>
    <source>
        <strain evidence="1">DSM 9987</strain>
    </source>
</reference>
<dbReference type="Proteomes" id="UP001165652">
    <property type="component" value="Unassembled WGS sequence"/>
</dbReference>
<dbReference type="InterPro" id="IPR014710">
    <property type="entry name" value="RmlC-like_jellyroll"/>
</dbReference>
<reference evidence="1" key="1">
    <citation type="journal article" date="2023" name="Microbiol Resour">
        <title>Genome Sequences of Rhodoplanes serenus and Two Thermotolerant Strains, Rhodoplanes tepidamans and 'Rhodoplanes cryptolactis,' Further Refine the Genus.</title>
        <authorList>
            <person name="Rayyan A.A."/>
            <person name="Kyndt J.A."/>
        </authorList>
    </citation>
    <scope>NUCLEOTIDE SEQUENCE</scope>
    <source>
        <strain evidence="1">DSM 9987</strain>
    </source>
</reference>
<dbReference type="EMBL" id="JAQQLI010000030">
    <property type="protein sequence ID" value="MDC7787631.1"/>
    <property type="molecule type" value="Genomic_DNA"/>
</dbReference>
<keyword evidence="2" id="KW-1185">Reference proteome</keyword>
<proteinExistence type="predicted"/>
<gene>
    <name evidence="1" type="ORF">PQJ73_18225</name>
</gene>
<dbReference type="SUPFAM" id="SSF51182">
    <property type="entry name" value="RmlC-like cupins"/>
    <property type="match status" value="1"/>
</dbReference>
<accession>A0ABT5JDD3</accession>
<dbReference type="InterPro" id="IPR011051">
    <property type="entry name" value="RmlC_Cupin_sf"/>
</dbReference>
<evidence type="ECO:0008006" key="3">
    <source>
        <dbReference type="Google" id="ProtNLM"/>
    </source>
</evidence>
<name>A0ABT5JDD3_RHOTP</name>
<organism evidence="1 2">
    <name type="scientific">Rhodoplanes tepidamans</name>
    <name type="common">Rhodoplanes cryptolactis</name>
    <dbReference type="NCBI Taxonomy" id="200616"/>
    <lineage>
        <taxon>Bacteria</taxon>
        <taxon>Pseudomonadati</taxon>
        <taxon>Pseudomonadota</taxon>
        <taxon>Alphaproteobacteria</taxon>
        <taxon>Hyphomicrobiales</taxon>
        <taxon>Nitrobacteraceae</taxon>
        <taxon>Rhodoplanes</taxon>
    </lineage>
</organism>
<protein>
    <recommendedName>
        <fullName evidence="3">Cupin 2 conserved barrel domain-containing protein</fullName>
    </recommendedName>
</protein>
<dbReference type="RefSeq" id="WP_272778471.1">
    <property type="nucleotide sequence ID" value="NZ_JAQQLI010000030.1"/>
</dbReference>
<evidence type="ECO:0000313" key="1">
    <source>
        <dbReference type="EMBL" id="MDC7787631.1"/>
    </source>
</evidence>
<sequence>MSEIVTTDHVVRIPPGETPDYNSDNPLVRLIGYAEAQHLAAARHYYLTDDLQALVPFSELTLAGPQGADADILDPTRQDSKNDFQKQNVRDFLVTDTYILRGWVTTSAWRDLENVDPQPARIVPFIKLSYRAGPDSKLAELMGGLPGKTIRLFLKVNGRDAGGLITVPYVEATDRYEIELWGDPGADLRRVFADNEDESGLRALDSGELVTRPDIVRGEKSAFDREGKDDVDMRSVAPDCAMHPILPLRLELAWVDETGRVWDSQDGRNYHYEFAMPVRGWDAYLKAGISPSPHGGVGFLHYRNLMSNYFAFAGSGELGRTIEPWQFDAYGRKAAGERTEGFLAVDYIDLHILKNNCGIGIHRHRDNQEIFFLLRGQAVMMVGDWTKMPTRERCFELRTLKAGHFALLKPGQLHALMNATDVDIFLMMFGGYD</sequence>
<comment type="caution">
    <text evidence="1">The sequence shown here is derived from an EMBL/GenBank/DDBJ whole genome shotgun (WGS) entry which is preliminary data.</text>
</comment>
<dbReference type="Gene3D" id="2.60.120.10">
    <property type="entry name" value="Jelly Rolls"/>
    <property type="match status" value="1"/>
</dbReference>
<evidence type="ECO:0000313" key="2">
    <source>
        <dbReference type="Proteomes" id="UP001165652"/>
    </source>
</evidence>